<dbReference type="InterPro" id="IPR031127">
    <property type="entry name" value="E3_UB_ligase_RBR"/>
</dbReference>
<keyword evidence="5" id="KW-0677">Repeat</keyword>
<gene>
    <name evidence="11" type="ORF">KFL_006080060</name>
</gene>
<name>A0A1Y1IH27_KLENI</name>
<keyword evidence="4" id="KW-0479">Metal-binding</keyword>
<comment type="catalytic activity">
    <reaction evidence="1">
        <text>[E2 ubiquitin-conjugating enzyme]-S-ubiquitinyl-L-cysteine + [acceptor protein]-L-lysine = [E2 ubiquitin-conjugating enzyme]-L-cysteine + [acceptor protein]-N(6)-ubiquitinyl-L-lysine.</text>
        <dbReference type="EC" id="2.3.2.31"/>
    </reaction>
</comment>
<dbReference type="Gene3D" id="1.20.120.1750">
    <property type="match status" value="1"/>
</dbReference>
<dbReference type="STRING" id="105231.A0A1Y1IH27"/>
<dbReference type="EC" id="2.3.2.31" evidence="2"/>
<dbReference type="GO" id="GO:0008270">
    <property type="term" value="F:zinc ion binding"/>
    <property type="evidence" value="ECO:0007669"/>
    <property type="project" value="UniProtKB-KW"/>
</dbReference>
<evidence type="ECO:0000256" key="1">
    <source>
        <dbReference type="ARBA" id="ARBA00001798"/>
    </source>
</evidence>
<evidence type="ECO:0000259" key="10">
    <source>
        <dbReference type="PROSITE" id="PS51873"/>
    </source>
</evidence>
<dbReference type="PANTHER" id="PTHR11685">
    <property type="entry name" value="RBR FAMILY RING FINGER AND IBR DOMAIN-CONTAINING"/>
    <property type="match status" value="1"/>
</dbReference>
<dbReference type="InterPro" id="IPR002867">
    <property type="entry name" value="IBR_dom"/>
</dbReference>
<dbReference type="CDD" id="cd22584">
    <property type="entry name" value="Rcat_RBR_unk"/>
    <property type="match status" value="1"/>
</dbReference>
<evidence type="ECO:0000256" key="9">
    <source>
        <dbReference type="SAM" id="MobiDB-lite"/>
    </source>
</evidence>
<dbReference type="GO" id="GO:0016567">
    <property type="term" value="P:protein ubiquitination"/>
    <property type="evidence" value="ECO:0007669"/>
    <property type="project" value="InterPro"/>
</dbReference>
<feature type="region of interest" description="Disordered" evidence="9">
    <location>
        <begin position="1"/>
        <end position="32"/>
    </location>
</feature>
<proteinExistence type="predicted"/>
<dbReference type="Gene3D" id="3.30.40.10">
    <property type="entry name" value="Zinc/RING finger domain, C3HC4 (zinc finger)"/>
    <property type="match status" value="1"/>
</dbReference>
<reference evidence="11 12" key="1">
    <citation type="journal article" date="2014" name="Nat. Commun.">
        <title>Klebsormidium flaccidum genome reveals primary factors for plant terrestrial adaptation.</title>
        <authorList>
            <person name="Hori K."/>
            <person name="Maruyama F."/>
            <person name="Fujisawa T."/>
            <person name="Togashi T."/>
            <person name="Yamamoto N."/>
            <person name="Seo M."/>
            <person name="Sato S."/>
            <person name="Yamada T."/>
            <person name="Mori H."/>
            <person name="Tajima N."/>
            <person name="Moriyama T."/>
            <person name="Ikeuchi M."/>
            <person name="Watanabe M."/>
            <person name="Wada H."/>
            <person name="Kobayashi K."/>
            <person name="Saito M."/>
            <person name="Masuda T."/>
            <person name="Sasaki-Sekimoto Y."/>
            <person name="Mashiguchi K."/>
            <person name="Awai K."/>
            <person name="Shimojima M."/>
            <person name="Masuda S."/>
            <person name="Iwai M."/>
            <person name="Nobusawa T."/>
            <person name="Narise T."/>
            <person name="Kondo S."/>
            <person name="Saito H."/>
            <person name="Sato R."/>
            <person name="Murakawa M."/>
            <person name="Ihara Y."/>
            <person name="Oshima-Yamada Y."/>
            <person name="Ohtaka K."/>
            <person name="Satoh M."/>
            <person name="Sonobe K."/>
            <person name="Ishii M."/>
            <person name="Ohtani R."/>
            <person name="Kanamori-Sato M."/>
            <person name="Honoki R."/>
            <person name="Miyazaki D."/>
            <person name="Mochizuki H."/>
            <person name="Umetsu J."/>
            <person name="Higashi K."/>
            <person name="Shibata D."/>
            <person name="Kamiya Y."/>
            <person name="Sato N."/>
            <person name="Nakamura Y."/>
            <person name="Tabata S."/>
            <person name="Ida S."/>
            <person name="Kurokawa K."/>
            <person name="Ohta H."/>
        </authorList>
    </citation>
    <scope>NUCLEOTIDE SEQUENCE [LARGE SCALE GENOMIC DNA]</scope>
    <source>
        <strain evidence="11 12">NIES-2285</strain>
    </source>
</reference>
<evidence type="ECO:0000256" key="6">
    <source>
        <dbReference type="ARBA" id="ARBA00022771"/>
    </source>
</evidence>
<keyword evidence="6" id="KW-0863">Zinc-finger</keyword>
<accession>A0A1Y1IH27</accession>
<keyword evidence="8" id="KW-0862">Zinc</keyword>
<dbReference type="PROSITE" id="PS51873">
    <property type="entry name" value="TRIAD"/>
    <property type="match status" value="1"/>
</dbReference>
<dbReference type="GO" id="GO:0006511">
    <property type="term" value="P:ubiquitin-dependent protein catabolic process"/>
    <property type="evidence" value="ECO:0000318"/>
    <property type="project" value="GO_Central"/>
</dbReference>
<dbReference type="InterPro" id="IPR044066">
    <property type="entry name" value="TRIAD_supradom"/>
</dbReference>
<dbReference type="EMBL" id="DF237557">
    <property type="protein sequence ID" value="GAQ90170.1"/>
    <property type="molecule type" value="Genomic_DNA"/>
</dbReference>
<keyword evidence="12" id="KW-1185">Reference proteome</keyword>
<dbReference type="Pfam" id="PF01485">
    <property type="entry name" value="IBR"/>
    <property type="match status" value="2"/>
</dbReference>
<evidence type="ECO:0000256" key="5">
    <source>
        <dbReference type="ARBA" id="ARBA00022737"/>
    </source>
</evidence>
<dbReference type="InterPro" id="IPR013083">
    <property type="entry name" value="Znf_RING/FYVE/PHD"/>
</dbReference>
<dbReference type="SMART" id="SM00647">
    <property type="entry name" value="IBR"/>
    <property type="match status" value="2"/>
</dbReference>
<organism evidence="11 12">
    <name type="scientific">Klebsormidium nitens</name>
    <name type="common">Green alga</name>
    <name type="synonym">Ulothrix nitens</name>
    <dbReference type="NCBI Taxonomy" id="105231"/>
    <lineage>
        <taxon>Eukaryota</taxon>
        <taxon>Viridiplantae</taxon>
        <taxon>Streptophyta</taxon>
        <taxon>Klebsormidiophyceae</taxon>
        <taxon>Klebsormidiales</taxon>
        <taxon>Klebsormidiaceae</taxon>
        <taxon>Klebsormidium</taxon>
    </lineage>
</organism>
<dbReference type="OMA" id="CEFEKMA"/>
<evidence type="ECO:0000256" key="7">
    <source>
        <dbReference type="ARBA" id="ARBA00022786"/>
    </source>
</evidence>
<evidence type="ECO:0000256" key="3">
    <source>
        <dbReference type="ARBA" id="ARBA00022679"/>
    </source>
</evidence>
<dbReference type="GO" id="GO:0005737">
    <property type="term" value="C:cytoplasm"/>
    <property type="evidence" value="ECO:0000318"/>
    <property type="project" value="GO_Central"/>
</dbReference>
<evidence type="ECO:0000256" key="2">
    <source>
        <dbReference type="ARBA" id="ARBA00012251"/>
    </source>
</evidence>
<sequence length="412" mass="45193">MVEAGGALGTSGEPATVLEERDPPAVGHLEQDQDLEVDEAEPAPLVLHRHRPRAPLPPAVQQLFDKQDALTAQLLMQDADPAHQPLLTRLENIRLLLLESGPFLGDLELESLQGEVEAMAVYAAYAQEDRDTELDRRLSASLQEEFDQEMAEQLERDNGWPAATEQDQLVECCICLEEVATKDCIAPCVAADDTTAMEDGGNGEEAAGPDSPAPGLPPGTCSHWHCIDCLRQYATVKVMDDRTPRIPCTRASEGCPAVFPFENVEWLLGDKETQVYLQLLAEASITTKVYCPFDGCTAVMDCAEDERGPDSICASCKRVFCRECRVAWHADQTCAQFQSAKEDEPLHVLAKKKHWKPCPKCHNMIERKNGCNFMRCKCGAGFCYKCGAAYLDITGSTTNAHGTPGCKCGLFM</sequence>
<protein>
    <recommendedName>
        <fullName evidence="2">RBR-type E3 ubiquitin transferase</fullName>
        <ecNumber evidence="2">2.3.2.31</ecNumber>
    </recommendedName>
</protein>
<evidence type="ECO:0000313" key="12">
    <source>
        <dbReference type="Proteomes" id="UP000054558"/>
    </source>
</evidence>
<dbReference type="Proteomes" id="UP000054558">
    <property type="component" value="Unassembled WGS sequence"/>
</dbReference>
<dbReference type="GO" id="GO:0031624">
    <property type="term" value="F:ubiquitin conjugating enzyme binding"/>
    <property type="evidence" value="ECO:0000318"/>
    <property type="project" value="GO_Central"/>
</dbReference>
<dbReference type="GO" id="GO:0061630">
    <property type="term" value="F:ubiquitin protein ligase activity"/>
    <property type="evidence" value="ECO:0000318"/>
    <property type="project" value="GO_Central"/>
</dbReference>
<dbReference type="OrthoDB" id="10009520at2759"/>
<keyword evidence="7" id="KW-0833">Ubl conjugation pathway</keyword>
<evidence type="ECO:0000256" key="8">
    <source>
        <dbReference type="ARBA" id="ARBA00022833"/>
    </source>
</evidence>
<dbReference type="SUPFAM" id="SSF57850">
    <property type="entry name" value="RING/U-box"/>
    <property type="match status" value="3"/>
</dbReference>
<evidence type="ECO:0000256" key="4">
    <source>
        <dbReference type="ARBA" id="ARBA00022723"/>
    </source>
</evidence>
<dbReference type="GO" id="GO:0000151">
    <property type="term" value="C:ubiquitin ligase complex"/>
    <property type="evidence" value="ECO:0000318"/>
    <property type="project" value="GO_Central"/>
</dbReference>
<feature type="domain" description="RING-type" evidence="10">
    <location>
        <begin position="168"/>
        <end position="412"/>
    </location>
</feature>
<evidence type="ECO:0000313" key="11">
    <source>
        <dbReference type="EMBL" id="GAQ90170.1"/>
    </source>
</evidence>
<keyword evidence="3" id="KW-0808">Transferase</keyword>
<dbReference type="AlphaFoldDB" id="A0A1Y1IH27"/>